<dbReference type="EMBL" id="UINC01078098">
    <property type="protein sequence ID" value="SVC18839.1"/>
    <property type="molecule type" value="Genomic_DNA"/>
</dbReference>
<evidence type="ECO:0000256" key="1">
    <source>
        <dbReference type="ARBA" id="ARBA00022741"/>
    </source>
</evidence>
<dbReference type="Pfam" id="PF03764">
    <property type="entry name" value="EFG_IV"/>
    <property type="match status" value="1"/>
</dbReference>
<dbReference type="SUPFAM" id="SSF54211">
    <property type="entry name" value="Ribosomal protein S5 domain 2-like"/>
    <property type="match status" value="1"/>
</dbReference>
<dbReference type="PANTHER" id="PTHR43261:SF7">
    <property type="entry name" value="ELONGATION FACTOR G-LIKE PROTEIN"/>
    <property type="match status" value="1"/>
</dbReference>
<evidence type="ECO:0000259" key="4">
    <source>
        <dbReference type="SMART" id="SM00889"/>
    </source>
</evidence>
<sequence>DLISTADDVAIPEALEVEVLSPIYSLAVKAESRQDEVKLSDALQKLSEEDRSLSFQANSETHQMLLKGQGEIHLRIALERARNKYTLPLLTEKPQVPYKETIRKTASRIQGRHKKQSGGHGQFGDVFLDIKPLPRGRGFQFNDEITGGVVPKQYIPAVQNGVAAYCNRGPLGFPVVDLSVTLVFGSYHAVDSSEMAFTAAGRIAMDAGLPKCGPVLLEPIYVVHVHVPNDFTPQVQRLISGRRGQILGFEAREGWISWDTVSAQIPEIEVQDLVIELRSLTKGVGSFDYSFDRLQELTGKLAEDVISARAADKAA</sequence>
<dbReference type="Gene3D" id="3.30.230.10">
    <property type="match status" value="1"/>
</dbReference>
<dbReference type="InterPro" id="IPR005517">
    <property type="entry name" value="Transl_elong_EFG/EF2_IV"/>
</dbReference>
<feature type="domain" description="Elongation factor EFG" evidence="3">
    <location>
        <begin position="215"/>
        <end position="305"/>
    </location>
</feature>
<dbReference type="SMART" id="SM00838">
    <property type="entry name" value="EFG_C"/>
    <property type="match status" value="1"/>
</dbReference>
<gene>
    <name evidence="5" type="ORF">METZ01_LOCUS271693</name>
</gene>
<dbReference type="InterPro" id="IPR035649">
    <property type="entry name" value="EFG_V"/>
</dbReference>
<dbReference type="Gene3D" id="3.30.70.240">
    <property type="match status" value="1"/>
</dbReference>
<dbReference type="InterPro" id="IPR035647">
    <property type="entry name" value="EFG_III/V"/>
</dbReference>
<dbReference type="CDD" id="cd01434">
    <property type="entry name" value="EFG_mtEFG1_IV"/>
    <property type="match status" value="1"/>
</dbReference>
<keyword evidence="2" id="KW-0342">GTP-binding</keyword>
<dbReference type="GO" id="GO:0003746">
    <property type="term" value="F:translation elongation factor activity"/>
    <property type="evidence" value="ECO:0007669"/>
    <property type="project" value="InterPro"/>
</dbReference>
<dbReference type="CDD" id="cd03713">
    <property type="entry name" value="EFG_mtEFG_C"/>
    <property type="match status" value="1"/>
</dbReference>
<feature type="non-terminal residue" evidence="5">
    <location>
        <position position="1"/>
    </location>
</feature>
<keyword evidence="1" id="KW-0547">Nucleotide-binding</keyword>
<reference evidence="5" key="1">
    <citation type="submission" date="2018-05" db="EMBL/GenBank/DDBJ databases">
        <authorList>
            <person name="Lanie J.A."/>
            <person name="Ng W.-L."/>
            <person name="Kazmierczak K.M."/>
            <person name="Andrzejewski T.M."/>
            <person name="Davidsen T.M."/>
            <person name="Wayne K.J."/>
            <person name="Tettelin H."/>
            <person name="Glass J.I."/>
            <person name="Rusch D."/>
            <person name="Podicherti R."/>
            <person name="Tsui H.-C.T."/>
            <person name="Winkler M.E."/>
        </authorList>
    </citation>
    <scope>NUCLEOTIDE SEQUENCE</scope>
</reference>
<evidence type="ECO:0000256" key="2">
    <source>
        <dbReference type="ARBA" id="ARBA00023134"/>
    </source>
</evidence>
<dbReference type="GO" id="GO:0005525">
    <property type="term" value="F:GTP binding"/>
    <property type="evidence" value="ECO:0007669"/>
    <property type="project" value="UniProtKB-KW"/>
</dbReference>
<evidence type="ECO:0000313" key="5">
    <source>
        <dbReference type="EMBL" id="SVC18839.1"/>
    </source>
</evidence>
<accession>A0A382K3U7</accession>
<organism evidence="5">
    <name type="scientific">marine metagenome</name>
    <dbReference type="NCBI Taxonomy" id="408172"/>
    <lineage>
        <taxon>unclassified sequences</taxon>
        <taxon>metagenomes</taxon>
        <taxon>ecological metagenomes</taxon>
    </lineage>
</organism>
<dbReference type="AlphaFoldDB" id="A0A382K3U7"/>
<protein>
    <recommendedName>
        <fullName evidence="6">Elongation factor G</fullName>
    </recommendedName>
</protein>
<dbReference type="InterPro" id="IPR041095">
    <property type="entry name" value="EFG_II"/>
</dbReference>
<dbReference type="FunFam" id="3.30.230.10:FF:000003">
    <property type="entry name" value="Elongation factor G"/>
    <property type="match status" value="1"/>
</dbReference>
<evidence type="ECO:0008006" key="6">
    <source>
        <dbReference type="Google" id="ProtNLM"/>
    </source>
</evidence>
<proteinExistence type="predicted"/>
<dbReference type="InterPro" id="IPR047872">
    <property type="entry name" value="EFG_IV"/>
</dbReference>
<dbReference type="PANTHER" id="PTHR43261">
    <property type="entry name" value="TRANSLATION ELONGATION FACTOR G-RELATED"/>
    <property type="match status" value="1"/>
</dbReference>
<feature type="domain" description="Translation elongation factor EFG/EF2" evidence="4">
    <location>
        <begin position="95"/>
        <end position="213"/>
    </location>
</feature>
<dbReference type="InterPro" id="IPR009022">
    <property type="entry name" value="EFG_III"/>
</dbReference>
<name>A0A382K3U7_9ZZZZ</name>
<dbReference type="GO" id="GO:0032790">
    <property type="term" value="P:ribosome disassembly"/>
    <property type="evidence" value="ECO:0007669"/>
    <property type="project" value="TreeGrafter"/>
</dbReference>
<evidence type="ECO:0000259" key="3">
    <source>
        <dbReference type="SMART" id="SM00838"/>
    </source>
</evidence>
<dbReference type="InterPro" id="IPR000640">
    <property type="entry name" value="EFG_V-like"/>
</dbReference>
<dbReference type="InterPro" id="IPR020568">
    <property type="entry name" value="Ribosomal_Su5_D2-typ_SF"/>
</dbReference>
<dbReference type="SMART" id="SM00889">
    <property type="entry name" value="EFG_IV"/>
    <property type="match status" value="1"/>
</dbReference>
<dbReference type="Pfam" id="PF14492">
    <property type="entry name" value="EFG_III"/>
    <property type="match status" value="1"/>
</dbReference>
<dbReference type="Gene3D" id="3.30.70.870">
    <property type="entry name" value="Elongation Factor G (Translational Gtpase), domain 3"/>
    <property type="match status" value="1"/>
</dbReference>
<dbReference type="CDD" id="cd16262">
    <property type="entry name" value="EFG_III"/>
    <property type="match status" value="1"/>
</dbReference>
<dbReference type="InterPro" id="IPR014721">
    <property type="entry name" value="Ribsml_uS5_D2-typ_fold_subgr"/>
</dbReference>
<dbReference type="SUPFAM" id="SSF54980">
    <property type="entry name" value="EF-G C-terminal domain-like"/>
    <property type="match status" value="2"/>
</dbReference>
<dbReference type="Pfam" id="PF00679">
    <property type="entry name" value="EFG_C"/>
    <property type="match status" value="1"/>
</dbReference>